<protein>
    <submittedName>
        <fullName evidence="1">Uncharacterized protein</fullName>
    </submittedName>
</protein>
<organism evidence="1">
    <name type="scientific">Sinorhizobium fredii (strain USDA 257)</name>
    <dbReference type="NCBI Taxonomy" id="1185652"/>
    <lineage>
        <taxon>Bacteria</taxon>
        <taxon>Pseudomonadati</taxon>
        <taxon>Pseudomonadota</taxon>
        <taxon>Alphaproteobacteria</taxon>
        <taxon>Hyphomicrobiales</taxon>
        <taxon>Rhizobiaceae</taxon>
        <taxon>Sinorhizobium/Ensifer group</taxon>
        <taxon>Sinorhizobium</taxon>
    </lineage>
</organism>
<gene>
    <name evidence="1" type="ORF">USDA257_p04110</name>
</gene>
<evidence type="ECO:0000313" key="1">
    <source>
        <dbReference type="EMBL" id="AFL55126.1"/>
    </source>
</evidence>
<name>I3XGX0_SINF2</name>
<keyword evidence="1" id="KW-0614">Plasmid</keyword>
<sequence>MAREETADLLRSARPKFLQNSIFRREKRTEIEFCKNFGRVLPL</sequence>
<reference evidence="1" key="1">
    <citation type="journal article" date="2012" name="J. Bacteriol.">
        <title>Complete genome sequence of the broad-host-range strain Sinorhizobium fredii USDA257.</title>
        <authorList>
            <person name="Schuldes J."/>
            <person name="Rodriguez Orbegoso M."/>
            <person name="Schmeisser C."/>
            <person name="Krishnan H.B."/>
            <person name="Daniel R."/>
            <person name="Streit W.R."/>
        </authorList>
    </citation>
    <scope>NUCLEOTIDE SEQUENCE [LARGE SCALE GENOMIC DNA]</scope>
    <source>
        <strain evidence="1">USDA 257</strain>
        <plasmid evidence="1">pUSDA257</plasmid>
    </source>
</reference>
<dbReference type="AlphaFoldDB" id="I3XGX0"/>
<dbReference type="EMBL" id="CP003566">
    <property type="protein sequence ID" value="AFL55126.1"/>
    <property type="molecule type" value="Genomic_DNA"/>
</dbReference>
<dbReference type="HOGENOM" id="CLU_3239672_0_0_5"/>
<evidence type="ECO:0000313" key="2">
    <source>
        <dbReference type="Proteomes" id="UP000006180"/>
    </source>
</evidence>
<geneLocation type="plasmid" evidence="2">
    <name>pUSDA257 fragment 3</name>
</geneLocation>
<proteinExistence type="predicted"/>
<accession>I3XGX0</accession>